<organism evidence="2 3">
    <name type="scientific">Penicillium cosmopolitanum</name>
    <dbReference type="NCBI Taxonomy" id="1131564"/>
    <lineage>
        <taxon>Eukaryota</taxon>
        <taxon>Fungi</taxon>
        <taxon>Dikarya</taxon>
        <taxon>Ascomycota</taxon>
        <taxon>Pezizomycotina</taxon>
        <taxon>Eurotiomycetes</taxon>
        <taxon>Eurotiomycetidae</taxon>
        <taxon>Eurotiales</taxon>
        <taxon>Aspergillaceae</taxon>
        <taxon>Penicillium</taxon>
    </lineage>
</organism>
<dbReference type="AlphaFoldDB" id="A0A9W9W6U5"/>
<keyword evidence="3" id="KW-1185">Reference proteome</keyword>
<evidence type="ECO:0000256" key="1">
    <source>
        <dbReference type="SAM" id="SignalP"/>
    </source>
</evidence>
<dbReference type="Proteomes" id="UP001147747">
    <property type="component" value="Unassembled WGS sequence"/>
</dbReference>
<dbReference type="EMBL" id="JAPZBU010000005">
    <property type="protein sequence ID" value="KAJ5404544.1"/>
    <property type="molecule type" value="Genomic_DNA"/>
</dbReference>
<name>A0A9W9W6U5_9EURO</name>
<accession>A0A9W9W6U5</accession>
<evidence type="ECO:0000313" key="2">
    <source>
        <dbReference type="EMBL" id="KAJ5404544.1"/>
    </source>
</evidence>
<feature type="chain" id="PRO_5040719275" description="Subtilisin" evidence="1">
    <location>
        <begin position="28"/>
        <end position="234"/>
    </location>
</feature>
<comment type="caution">
    <text evidence="2">The sequence shown here is derived from an EMBL/GenBank/DDBJ whole genome shotgun (WGS) entry which is preliminary data.</text>
</comment>
<reference evidence="2" key="1">
    <citation type="submission" date="2022-12" db="EMBL/GenBank/DDBJ databases">
        <authorList>
            <person name="Petersen C."/>
        </authorList>
    </citation>
    <scope>NUCLEOTIDE SEQUENCE</scope>
    <source>
        <strain evidence="2">IBT 29677</strain>
    </source>
</reference>
<evidence type="ECO:0008006" key="4">
    <source>
        <dbReference type="Google" id="ProtNLM"/>
    </source>
</evidence>
<keyword evidence="1" id="KW-0732">Signal</keyword>
<proteinExistence type="predicted"/>
<dbReference type="RefSeq" id="XP_056491786.1">
    <property type="nucleotide sequence ID" value="XM_056629052.1"/>
</dbReference>
<feature type="signal peptide" evidence="1">
    <location>
        <begin position="1"/>
        <end position="27"/>
    </location>
</feature>
<dbReference type="GeneID" id="81368032"/>
<feature type="non-terminal residue" evidence="2">
    <location>
        <position position="1"/>
    </location>
</feature>
<dbReference type="OrthoDB" id="3545468at2759"/>
<reference evidence="2" key="2">
    <citation type="journal article" date="2023" name="IMA Fungus">
        <title>Comparative genomic study of the Penicillium genus elucidates a diverse pangenome and 15 lateral gene transfer events.</title>
        <authorList>
            <person name="Petersen C."/>
            <person name="Sorensen T."/>
            <person name="Nielsen M.R."/>
            <person name="Sondergaard T.E."/>
            <person name="Sorensen J.L."/>
            <person name="Fitzpatrick D.A."/>
            <person name="Frisvad J.C."/>
            <person name="Nielsen K.L."/>
        </authorList>
    </citation>
    <scope>NUCLEOTIDE SEQUENCE</scope>
    <source>
        <strain evidence="2">IBT 29677</strain>
    </source>
</reference>
<gene>
    <name evidence="2" type="ORF">N7509_004415</name>
</gene>
<protein>
    <recommendedName>
        <fullName evidence="4">Subtilisin</fullName>
    </recommendedName>
</protein>
<sequence>LVPCTSQVLAMLRTSFVALCLFAGVHAQPVQPVQPVQPRAASSSLVPVDNCSALPNYNNATNIAGPWKIRVDGCSNGSSQGCHVEGFAAGCDVTRSADEKGIEKGAITIVDANDANTLLRCNAVLDTFEAYVPSGAGAPDWHAIGIAQDTDTAQMEWGFREHAKPVQAYRQYVDGTPTGGILLGSEGRTTWAVLDSGSGLSNVNHQPFWFLRLLNSETEKWADEMETRIRIDGS</sequence>
<evidence type="ECO:0000313" key="3">
    <source>
        <dbReference type="Proteomes" id="UP001147747"/>
    </source>
</evidence>